<proteinExistence type="predicted"/>
<dbReference type="EMBL" id="JANAKD010000718">
    <property type="protein sequence ID" value="KAJ3489801.1"/>
    <property type="molecule type" value="Genomic_DNA"/>
</dbReference>
<dbReference type="Proteomes" id="UP001148737">
    <property type="component" value="Unassembled WGS sequence"/>
</dbReference>
<reference evidence="1" key="1">
    <citation type="submission" date="2022-07" db="EMBL/GenBank/DDBJ databases">
        <title>Genome Sequence of Lecanicillium saksenae.</title>
        <authorList>
            <person name="Buettner E."/>
        </authorList>
    </citation>
    <scope>NUCLEOTIDE SEQUENCE</scope>
    <source>
        <strain evidence="1">VT-O1</strain>
    </source>
</reference>
<evidence type="ECO:0000313" key="1">
    <source>
        <dbReference type="EMBL" id="KAJ3489801.1"/>
    </source>
</evidence>
<keyword evidence="2" id="KW-1185">Reference proteome</keyword>
<gene>
    <name evidence="1" type="ORF">NLG97_g5923</name>
</gene>
<evidence type="ECO:0000313" key="2">
    <source>
        <dbReference type="Proteomes" id="UP001148737"/>
    </source>
</evidence>
<protein>
    <submittedName>
        <fullName evidence="1">Uncharacterized protein</fullName>
    </submittedName>
</protein>
<comment type="caution">
    <text evidence="1">The sequence shown here is derived from an EMBL/GenBank/DDBJ whole genome shotgun (WGS) entry which is preliminary data.</text>
</comment>
<sequence length="153" mass="16192">MPKIGDWGLESTCECVLAVESALARLHSSPPAIIDITNRQRHLITALQKPAKGVTARTRVALQLTRARPICPPATSIYCAPRLQPDASRPISSSSLLMLMPDRFFNCSIACFLRVIGNNTGSTNHIAAVFAGGANSSAGPVVSPVLAVTVDRS</sequence>
<name>A0ACC1QRM7_9HYPO</name>
<organism evidence="1 2">
    <name type="scientific">Lecanicillium saksenae</name>
    <dbReference type="NCBI Taxonomy" id="468837"/>
    <lineage>
        <taxon>Eukaryota</taxon>
        <taxon>Fungi</taxon>
        <taxon>Dikarya</taxon>
        <taxon>Ascomycota</taxon>
        <taxon>Pezizomycotina</taxon>
        <taxon>Sordariomycetes</taxon>
        <taxon>Hypocreomycetidae</taxon>
        <taxon>Hypocreales</taxon>
        <taxon>Cordycipitaceae</taxon>
        <taxon>Lecanicillium</taxon>
    </lineage>
</organism>
<accession>A0ACC1QRM7</accession>